<protein>
    <submittedName>
        <fullName evidence="1">DUF1697 domain-containing protein</fullName>
    </submittedName>
</protein>
<dbReference type="EMBL" id="RBCJ01000001">
    <property type="protein sequence ID" value="RKN83276.1"/>
    <property type="molecule type" value="Genomic_DNA"/>
</dbReference>
<proteinExistence type="predicted"/>
<gene>
    <name evidence="1" type="ORF">D7Z94_05455</name>
</gene>
<keyword evidence="2" id="KW-1185">Reference proteome</keyword>
<dbReference type="SUPFAM" id="SSF160379">
    <property type="entry name" value="SP0830-like"/>
    <property type="match status" value="1"/>
</dbReference>
<dbReference type="Pfam" id="PF08002">
    <property type="entry name" value="DUF1697"/>
    <property type="match status" value="1"/>
</dbReference>
<name>A0A3B0CHR4_9FLAO</name>
<comment type="caution">
    <text evidence="1">The sequence shown here is derived from an EMBL/GenBank/DDBJ whole genome shotgun (WGS) entry which is preliminary data.</text>
</comment>
<dbReference type="AlphaFoldDB" id="A0A3B0CHR4"/>
<sequence>MHTYIILLRGINVSGQKKMKMDALRTLLEKLGFQNVATYIQSGNIVLQAKDESIRNLEDIIGEGIREHFGFDVPILVKSKTDLERIVKENPFKDAITLEGNRLYFVLLKSVPEQVLVESLEQETFENQEFRITDSCVYLWCKNGYGKAKLDNNFLERKLKVQATTRNYRTMLKLLEMAKG</sequence>
<evidence type="ECO:0000313" key="1">
    <source>
        <dbReference type="EMBL" id="RKN83276.1"/>
    </source>
</evidence>
<organism evidence="1 2">
    <name type="scientific">Ulvibacterium marinum</name>
    <dbReference type="NCBI Taxonomy" id="2419782"/>
    <lineage>
        <taxon>Bacteria</taxon>
        <taxon>Pseudomonadati</taxon>
        <taxon>Bacteroidota</taxon>
        <taxon>Flavobacteriia</taxon>
        <taxon>Flavobacteriales</taxon>
        <taxon>Flavobacteriaceae</taxon>
        <taxon>Ulvibacterium</taxon>
    </lineage>
</organism>
<dbReference type="PANTHER" id="PTHR36439">
    <property type="entry name" value="BLL4334 PROTEIN"/>
    <property type="match status" value="1"/>
</dbReference>
<dbReference type="Proteomes" id="UP000276603">
    <property type="component" value="Unassembled WGS sequence"/>
</dbReference>
<dbReference type="Gene3D" id="3.30.70.1280">
    <property type="entry name" value="SP0830-like domains"/>
    <property type="match status" value="1"/>
</dbReference>
<evidence type="ECO:0000313" key="2">
    <source>
        <dbReference type="Proteomes" id="UP000276603"/>
    </source>
</evidence>
<dbReference type="InterPro" id="IPR012545">
    <property type="entry name" value="DUF1697"/>
</dbReference>
<reference evidence="1 2" key="1">
    <citation type="submission" date="2018-10" db="EMBL/GenBank/DDBJ databases">
        <title>Ulvibacterium marinum gen. nov., sp. nov., a novel marine bacterium of the family Flavobacteriaceae, isolated from a culture of the green alga Ulva prolifera.</title>
        <authorList>
            <person name="Zhang Z."/>
        </authorList>
    </citation>
    <scope>NUCLEOTIDE SEQUENCE [LARGE SCALE GENOMIC DNA]</scope>
    <source>
        <strain evidence="1 2">CCMM003</strain>
    </source>
</reference>
<dbReference type="OrthoDB" id="9806494at2"/>
<accession>A0A3B0CHR4</accession>
<dbReference type="RefSeq" id="WP_120710483.1">
    <property type="nucleotide sequence ID" value="NZ_RBCJ01000001.1"/>
</dbReference>
<dbReference type="PANTHER" id="PTHR36439:SF1">
    <property type="entry name" value="DUF1697 DOMAIN-CONTAINING PROTEIN"/>
    <property type="match status" value="1"/>
</dbReference>
<dbReference type="PIRSF" id="PIRSF008502">
    <property type="entry name" value="UCP008502"/>
    <property type="match status" value="1"/>
</dbReference>